<evidence type="ECO:0000313" key="2">
    <source>
        <dbReference type="EMBL" id="PYI31741.1"/>
    </source>
</evidence>
<protein>
    <recommendedName>
        <fullName evidence="1">FAD-binding 8 domain-containing protein</fullName>
    </recommendedName>
</protein>
<evidence type="ECO:0000313" key="3">
    <source>
        <dbReference type="Proteomes" id="UP000248817"/>
    </source>
</evidence>
<proteinExistence type="predicted"/>
<name>A0A2V5I6T9_9EURO</name>
<keyword evidence="3" id="KW-1185">Reference proteome</keyword>
<reference evidence="2 3" key="1">
    <citation type="submission" date="2018-02" db="EMBL/GenBank/DDBJ databases">
        <title>The genomes of Aspergillus section Nigri reveals drivers in fungal speciation.</title>
        <authorList>
            <consortium name="DOE Joint Genome Institute"/>
            <person name="Vesth T.C."/>
            <person name="Nybo J."/>
            <person name="Theobald S."/>
            <person name="Brandl J."/>
            <person name="Frisvad J.C."/>
            <person name="Nielsen K.F."/>
            <person name="Lyhne E.K."/>
            <person name="Kogle M.E."/>
            <person name="Kuo A."/>
            <person name="Riley R."/>
            <person name="Clum A."/>
            <person name="Nolan M."/>
            <person name="Lipzen A."/>
            <person name="Salamov A."/>
            <person name="Henrissat B."/>
            <person name="Wiebenga A."/>
            <person name="De vries R.P."/>
            <person name="Grigoriev I.V."/>
            <person name="Mortensen U.H."/>
            <person name="Andersen M.R."/>
            <person name="Baker S.E."/>
        </authorList>
    </citation>
    <scope>NUCLEOTIDE SEQUENCE [LARGE SCALE GENOMIC DNA]</scope>
    <source>
        <strain evidence="2 3">CBS 114.80</strain>
    </source>
</reference>
<dbReference type="GO" id="GO:0016491">
    <property type="term" value="F:oxidoreductase activity"/>
    <property type="evidence" value="ECO:0007669"/>
    <property type="project" value="InterPro"/>
</dbReference>
<accession>A0A2V5I6T9</accession>
<dbReference type="Proteomes" id="UP000248817">
    <property type="component" value="Unassembled WGS sequence"/>
</dbReference>
<dbReference type="EMBL" id="KZ825500">
    <property type="protein sequence ID" value="PYI31741.1"/>
    <property type="molecule type" value="Genomic_DNA"/>
</dbReference>
<dbReference type="Pfam" id="PF08022">
    <property type="entry name" value="FAD_binding_8"/>
    <property type="match status" value="1"/>
</dbReference>
<dbReference type="AlphaFoldDB" id="A0A2V5I6T9"/>
<evidence type="ECO:0000259" key="1">
    <source>
        <dbReference type="Pfam" id="PF08022"/>
    </source>
</evidence>
<dbReference type="SUPFAM" id="SSF63380">
    <property type="entry name" value="Riboflavin synthase domain-like"/>
    <property type="match status" value="1"/>
</dbReference>
<organism evidence="2 3">
    <name type="scientific">Aspergillus indologenus CBS 114.80</name>
    <dbReference type="NCBI Taxonomy" id="1450541"/>
    <lineage>
        <taxon>Eukaryota</taxon>
        <taxon>Fungi</taxon>
        <taxon>Dikarya</taxon>
        <taxon>Ascomycota</taxon>
        <taxon>Pezizomycotina</taxon>
        <taxon>Eurotiomycetes</taxon>
        <taxon>Eurotiomycetidae</taxon>
        <taxon>Eurotiales</taxon>
        <taxon>Aspergillaceae</taxon>
        <taxon>Aspergillus</taxon>
        <taxon>Aspergillus subgen. Circumdati</taxon>
    </lineage>
</organism>
<dbReference type="InterPro" id="IPR017938">
    <property type="entry name" value="Riboflavin_synthase-like_b-brl"/>
</dbReference>
<gene>
    <name evidence="2" type="ORF">BP00DRAFT_425457</name>
</gene>
<sequence length="92" mass="10065">MRGSSVHSGRRTTVTYHPSSDVLHIEIQPAALPTSPKPGHYYYLYQPATFRGWENHPFTMASARCSDHEGSPASAFPGPWSADAVLLLARIG</sequence>
<feature type="domain" description="FAD-binding 8" evidence="1">
    <location>
        <begin position="12"/>
        <end position="65"/>
    </location>
</feature>
<dbReference type="InterPro" id="IPR013112">
    <property type="entry name" value="FAD-bd_8"/>
</dbReference>